<dbReference type="AlphaFoldDB" id="A0A0F9GPR7"/>
<evidence type="ECO:0008006" key="3">
    <source>
        <dbReference type="Google" id="ProtNLM"/>
    </source>
</evidence>
<gene>
    <name evidence="2" type="ORF">LCGC14_2094950</name>
</gene>
<proteinExistence type="predicted"/>
<organism evidence="2">
    <name type="scientific">marine sediment metagenome</name>
    <dbReference type="NCBI Taxonomy" id="412755"/>
    <lineage>
        <taxon>unclassified sequences</taxon>
        <taxon>metagenomes</taxon>
        <taxon>ecological metagenomes</taxon>
    </lineage>
</organism>
<sequence>MLARVAKKLKRSRAAIKSAFCTYKSAKWHAAQVEALSVERSAIAEPPGAEHDPADPKLRQAERRVVFLNDEVRQLRTKLKHSDRKDGIVLELAEQLESFVQPMHSNFPAAQWAPLKPDAESVDAVVTLSDQHGDRVVRTAGSWGLERYDFNVFRCRIWEWAKMIGRYCSVHLPNYKFETLWVWHLGDAVNGDIHNMKHRNHFGNSMVASLAIGDLQAEVFAYLSQFFERIAVVCVPGNHGRTTSKVEWEDPFDNFDYLVAKTMKLRLGDNDKVEIFTPRAWSAFVEVRGYLWNLNHGHGVRGVMGIPWYGFERREGRVQRLASFNNRPIDYFAYGHFHTPMTRPSGRGKAVHSGSWYFTDEYALNQLAVGNTPEQTLLVFSERFGRQMEIPLMVRDEEKEQAMFNGEYTPPFGRNLVVDEPEDPELGTTPIIS</sequence>
<comment type="caution">
    <text evidence="2">The sequence shown here is derived from an EMBL/GenBank/DDBJ whole genome shotgun (WGS) entry which is preliminary data.</text>
</comment>
<dbReference type="Gene3D" id="3.60.21.10">
    <property type="match status" value="1"/>
</dbReference>
<dbReference type="InterPro" id="IPR029052">
    <property type="entry name" value="Metallo-depent_PP-like"/>
</dbReference>
<protein>
    <recommendedName>
        <fullName evidence="3">Calcineurin-like phosphoesterase domain-containing protein</fullName>
    </recommendedName>
</protein>
<evidence type="ECO:0000256" key="1">
    <source>
        <dbReference type="SAM" id="MobiDB-lite"/>
    </source>
</evidence>
<dbReference type="SUPFAM" id="SSF56300">
    <property type="entry name" value="Metallo-dependent phosphatases"/>
    <property type="match status" value="1"/>
</dbReference>
<name>A0A0F9GPR7_9ZZZZ</name>
<accession>A0A0F9GPR7</accession>
<evidence type="ECO:0000313" key="2">
    <source>
        <dbReference type="EMBL" id="KKL71435.1"/>
    </source>
</evidence>
<dbReference type="EMBL" id="LAZR01025594">
    <property type="protein sequence ID" value="KKL71435.1"/>
    <property type="molecule type" value="Genomic_DNA"/>
</dbReference>
<feature type="region of interest" description="Disordered" evidence="1">
    <location>
        <begin position="413"/>
        <end position="433"/>
    </location>
</feature>
<reference evidence="2" key="1">
    <citation type="journal article" date="2015" name="Nature">
        <title>Complex archaea that bridge the gap between prokaryotes and eukaryotes.</title>
        <authorList>
            <person name="Spang A."/>
            <person name="Saw J.H."/>
            <person name="Jorgensen S.L."/>
            <person name="Zaremba-Niedzwiedzka K."/>
            <person name="Martijn J."/>
            <person name="Lind A.E."/>
            <person name="van Eijk R."/>
            <person name="Schleper C."/>
            <person name="Guy L."/>
            <person name="Ettema T.J."/>
        </authorList>
    </citation>
    <scope>NUCLEOTIDE SEQUENCE</scope>
</reference>